<dbReference type="GO" id="GO:0004553">
    <property type="term" value="F:hydrolase activity, hydrolyzing O-glycosyl compounds"/>
    <property type="evidence" value="ECO:0007669"/>
    <property type="project" value="InterPro"/>
</dbReference>
<evidence type="ECO:0000259" key="5">
    <source>
        <dbReference type="Pfam" id="PF00652"/>
    </source>
</evidence>
<feature type="domain" description="DUF5110" evidence="8">
    <location>
        <begin position="1036"/>
        <end position="1121"/>
    </location>
</feature>
<dbReference type="Pfam" id="PF17137">
    <property type="entry name" value="DUF5110"/>
    <property type="match status" value="1"/>
</dbReference>
<dbReference type="InterPro" id="IPR000772">
    <property type="entry name" value="Ricin_B_lectin"/>
</dbReference>
<protein>
    <submittedName>
        <fullName evidence="10">Uncharacterized protein</fullName>
    </submittedName>
</protein>
<dbReference type="PANTHER" id="PTHR43863:SF2">
    <property type="entry name" value="MALTASE-GLUCOAMYLASE"/>
    <property type="match status" value="1"/>
</dbReference>
<keyword evidence="11" id="KW-1185">Reference proteome</keyword>
<keyword evidence="3" id="KW-0732">Signal</keyword>
<evidence type="ECO:0000259" key="6">
    <source>
        <dbReference type="Pfam" id="PF01055"/>
    </source>
</evidence>
<feature type="domain" description="Beta-lactamase-related" evidence="4">
    <location>
        <begin position="78"/>
        <end position="335"/>
    </location>
</feature>
<dbReference type="SUPFAM" id="SSF50370">
    <property type="entry name" value="Ricin B-like lectins"/>
    <property type="match status" value="1"/>
</dbReference>
<feature type="chain" id="PRO_5042270072" evidence="3">
    <location>
        <begin position="23"/>
        <end position="1365"/>
    </location>
</feature>
<dbReference type="InterPro" id="IPR012338">
    <property type="entry name" value="Beta-lactam/transpept-like"/>
</dbReference>
<feature type="domain" description="Ricin B lectin" evidence="5">
    <location>
        <begin position="1195"/>
        <end position="1305"/>
    </location>
</feature>
<dbReference type="InterPro" id="IPR048395">
    <property type="entry name" value="Glyco_hydro_31_C"/>
</dbReference>
<dbReference type="GO" id="GO:0005975">
    <property type="term" value="P:carbohydrate metabolic process"/>
    <property type="evidence" value="ECO:0007669"/>
    <property type="project" value="InterPro"/>
</dbReference>
<dbReference type="InterPro" id="IPR051816">
    <property type="entry name" value="Glycosyl_Hydrolase_31"/>
</dbReference>
<dbReference type="Pfam" id="PF01055">
    <property type="entry name" value="Glyco_hydro_31_2nd"/>
    <property type="match status" value="1"/>
</dbReference>
<dbReference type="InterPro" id="IPR035992">
    <property type="entry name" value="Ricin_B-like_lectins"/>
</dbReference>
<evidence type="ECO:0000259" key="8">
    <source>
        <dbReference type="Pfam" id="PF17137"/>
    </source>
</evidence>
<dbReference type="SUPFAM" id="SSF51445">
    <property type="entry name" value="(Trans)glycosidases"/>
    <property type="match status" value="1"/>
</dbReference>
<dbReference type="Gene3D" id="2.60.40.1180">
    <property type="entry name" value="Golgi alpha-mannosidase II"/>
    <property type="match status" value="2"/>
</dbReference>
<dbReference type="Gene3D" id="3.20.20.80">
    <property type="entry name" value="Glycosidases"/>
    <property type="match status" value="1"/>
</dbReference>
<dbReference type="EMBL" id="LGRX02025771">
    <property type="protein sequence ID" value="KAK3251876.1"/>
    <property type="molecule type" value="Genomic_DNA"/>
</dbReference>
<proteinExistence type="inferred from homology"/>
<dbReference type="SUPFAM" id="SSF56601">
    <property type="entry name" value="beta-lactamase/transpeptidase-like"/>
    <property type="match status" value="1"/>
</dbReference>
<dbReference type="Gene3D" id="2.60.40.1760">
    <property type="entry name" value="glycosyl hydrolase (family 31)"/>
    <property type="match status" value="1"/>
</dbReference>
<dbReference type="InterPro" id="IPR017853">
    <property type="entry name" value="GH"/>
</dbReference>
<gene>
    <name evidence="10" type="ORF">CYMTET_38798</name>
</gene>
<dbReference type="Gene3D" id="3.40.710.10">
    <property type="entry name" value="DD-peptidase/beta-lactamase superfamily"/>
    <property type="match status" value="1"/>
</dbReference>
<dbReference type="CDD" id="cd14752">
    <property type="entry name" value="GH31_N"/>
    <property type="match status" value="1"/>
</dbReference>
<dbReference type="InterPro" id="IPR033403">
    <property type="entry name" value="DUF5110"/>
</dbReference>
<dbReference type="Pfam" id="PF13802">
    <property type="entry name" value="Gal_mutarotas_2"/>
    <property type="match status" value="1"/>
</dbReference>
<organism evidence="10 11">
    <name type="scientific">Cymbomonas tetramitiformis</name>
    <dbReference type="NCBI Taxonomy" id="36881"/>
    <lineage>
        <taxon>Eukaryota</taxon>
        <taxon>Viridiplantae</taxon>
        <taxon>Chlorophyta</taxon>
        <taxon>Pyramimonadophyceae</taxon>
        <taxon>Pyramimonadales</taxon>
        <taxon>Pyramimonadaceae</taxon>
        <taxon>Cymbomonas</taxon>
    </lineage>
</organism>
<evidence type="ECO:0000256" key="1">
    <source>
        <dbReference type="ARBA" id="ARBA00007806"/>
    </source>
</evidence>
<dbReference type="SUPFAM" id="SSF74650">
    <property type="entry name" value="Galactose mutarotase-like"/>
    <property type="match status" value="1"/>
</dbReference>
<comment type="similarity">
    <text evidence="1">Belongs to the glycosyl hydrolase 31 family.</text>
</comment>
<dbReference type="GO" id="GO:0030246">
    <property type="term" value="F:carbohydrate binding"/>
    <property type="evidence" value="ECO:0007669"/>
    <property type="project" value="InterPro"/>
</dbReference>
<evidence type="ECO:0000313" key="10">
    <source>
        <dbReference type="EMBL" id="KAK3251876.1"/>
    </source>
</evidence>
<dbReference type="Proteomes" id="UP001190700">
    <property type="component" value="Unassembled WGS sequence"/>
</dbReference>
<dbReference type="InterPro" id="IPR013780">
    <property type="entry name" value="Glyco_hydro_b"/>
</dbReference>
<dbReference type="PANTHER" id="PTHR43863">
    <property type="entry name" value="HYDROLASE, PUTATIVE (AFU_ORTHOLOGUE AFUA_1G03140)-RELATED"/>
    <property type="match status" value="1"/>
</dbReference>
<feature type="signal peptide" evidence="3">
    <location>
        <begin position="1"/>
        <end position="22"/>
    </location>
</feature>
<sequence length="1365" mass="149358">MLAKRSTACAFAQLFCVALAASERQEEYTSRESVSRWSDLNSGLEAWPFGASFAFSVGNASGEQFRFERGSTTMKSALKMESASKWPAAACIAGLVADGTIESFDTPVNKHLEYWATDPADPRSAITLRHLLSFQSGYLSGAGSVPCASVKLDDFDFCTRQLYSAAKYGKDMVPGTVWDYNSIHLQFAGAMATAASGLSIEEVLDKYLIKRLGMTDTTWGGQNPQVATGMVTTGDDFEKFLQALLVYDKGFLPKEIVDQMEVDYSKAPVHPSGDGWFGHYGMGHWIECLGYGTPDERAPLSSDCLKENIHAGPGLYGYYPLIDRSRQYYLQLVVQESYAKSGIPEYLRIVSKPLADAIVSGMDPSTVNRRMLDPAGGGLSLDDIAYIVSSMGANENSPSEAALQRGPRSKSTSNAAPWRQRMRGKQPRENSKVASAGISTIGKLQRIEQTAGDSFLITCGADQIKVQFYTEGSVRIWLGIQGKFTDDASEDLVVGSPIGVKASLTTGPGGAYYDMQAAEVSVRATVAPTLRFALLGPDGTELMAESAGLSWNATTTMQTLAMVDGEYYFGGGMQNGHFSHRGHRIHISKDFNWADNGNPNAVPFYLSTAGYGVFRNTWSPGWYDFGAELAGAAVTCHNETRFDAFYFAGDMKKVLGRYVGITGKPFMVPIYGLGLGDSDCYHNERHGDSTHVVLAVADEYRKQDMPGAWFLPNDGYGCGYGEGNATFPHAFADLDFVVGELHKRGFYTGLWSSTGLPNIAREVNGSGVRIGKTDVGWIGAGYKYAFESVRFLANGIEGNSDGRRFIWTVEGWAGTHRYAVMWTGDDSGAYDYINWQLPTFVGAGFSAQAHVSGDVDGIFGGSPHTYVRDLQFKCMMTTMMVMSGWASNPDKQPWTYGEPYTSIARMYLKLKMRLTPYFYTYSRVAHDTGVPPVRAMALEFPGDASLYTNHTGSGYQFMAGESLLVAPVYNSAITRDGIYLPAGTWYDYWTGAEHVGPATIDGYDAPLNVLPMFVKAGAIIPMWPEMLYFNEAPHDPITLDIYPNGSTWFELYEDDGVTRQAIEGAAYAKTNISVTQAWGRLSAPHAGLAAPPNPPVNITVGAAEGAFEGQLDARGWTMKVHYNKAERPTIVYLNGQPMTEYKSMPALNYAASGWFYQKDHANFGVALQRGAAFVKVPAQKATSSFEVSLSSTQLVAQVCLVPCDTPTHRQVKPQVFAWDPAAGTFTLTATGDCLTESKVDDAGSDTPAVAFFKCGIKNKGNQKWSYDESTMNIRSQWSKKCMDQDRSNMHIEMYGCGHKQINQQYVINPNSTGHIMTAGLSNQCLSPCYSSVAVDRIAVRGDEVAARRAMMTRYKEASQRRELYL</sequence>
<dbReference type="SUPFAM" id="SSF51011">
    <property type="entry name" value="Glycosyl hydrolase domain"/>
    <property type="match status" value="1"/>
</dbReference>
<feature type="domain" description="Glycosyl hydrolase family 31 C-terminal" evidence="9">
    <location>
        <begin position="929"/>
        <end position="1020"/>
    </location>
</feature>
<evidence type="ECO:0000259" key="7">
    <source>
        <dbReference type="Pfam" id="PF13802"/>
    </source>
</evidence>
<feature type="domain" description="Glycoside hydrolase family 31 TIM barrel" evidence="6">
    <location>
        <begin position="787"/>
        <end position="920"/>
    </location>
</feature>
<dbReference type="InterPro" id="IPR025887">
    <property type="entry name" value="Glyco_hydro_31_N_dom"/>
</dbReference>
<dbReference type="Pfam" id="PF00144">
    <property type="entry name" value="Beta-lactamase"/>
    <property type="match status" value="1"/>
</dbReference>
<evidence type="ECO:0000259" key="4">
    <source>
        <dbReference type="Pfam" id="PF00144"/>
    </source>
</evidence>
<feature type="region of interest" description="Disordered" evidence="2">
    <location>
        <begin position="397"/>
        <end position="435"/>
    </location>
</feature>
<evidence type="ECO:0000256" key="3">
    <source>
        <dbReference type="SAM" id="SignalP"/>
    </source>
</evidence>
<feature type="domain" description="Glycoside hydrolase family 31 N-terminal" evidence="7">
    <location>
        <begin position="464"/>
        <end position="624"/>
    </location>
</feature>
<dbReference type="Pfam" id="PF00652">
    <property type="entry name" value="Ricin_B_lectin"/>
    <property type="match status" value="1"/>
</dbReference>
<name>A0AAE0CBA6_9CHLO</name>
<dbReference type="Pfam" id="PF21365">
    <property type="entry name" value="Glyco_hydro_31_3rd"/>
    <property type="match status" value="1"/>
</dbReference>
<evidence type="ECO:0000259" key="9">
    <source>
        <dbReference type="Pfam" id="PF21365"/>
    </source>
</evidence>
<dbReference type="InterPro" id="IPR001466">
    <property type="entry name" value="Beta-lactam-related"/>
</dbReference>
<reference evidence="10 11" key="1">
    <citation type="journal article" date="2015" name="Genome Biol. Evol.">
        <title>Comparative Genomics of a Bacterivorous Green Alga Reveals Evolutionary Causalities and Consequences of Phago-Mixotrophic Mode of Nutrition.</title>
        <authorList>
            <person name="Burns J.A."/>
            <person name="Paasch A."/>
            <person name="Narechania A."/>
            <person name="Kim E."/>
        </authorList>
    </citation>
    <scope>NUCLEOTIDE SEQUENCE [LARGE SCALE GENOMIC DNA]</scope>
    <source>
        <strain evidence="10 11">PLY_AMNH</strain>
    </source>
</reference>
<dbReference type="InterPro" id="IPR011013">
    <property type="entry name" value="Gal_mutarotase_sf_dom"/>
</dbReference>
<evidence type="ECO:0000313" key="11">
    <source>
        <dbReference type="Proteomes" id="UP001190700"/>
    </source>
</evidence>
<dbReference type="Gene3D" id="2.80.10.50">
    <property type="match status" value="1"/>
</dbReference>
<evidence type="ECO:0000256" key="2">
    <source>
        <dbReference type="SAM" id="MobiDB-lite"/>
    </source>
</evidence>
<dbReference type="InterPro" id="IPR000322">
    <property type="entry name" value="Glyco_hydro_31_TIM"/>
</dbReference>
<comment type="caution">
    <text evidence="10">The sequence shown here is derived from an EMBL/GenBank/DDBJ whole genome shotgun (WGS) entry which is preliminary data.</text>
</comment>
<accession>A0AAE0CBA6</accession>
<dbReference type="PROSITE" id="PS50231">
    <property type="entry name" value="RICIN_B_LECTIN"/>
    <property type="match status" value="1"/>
</dbReference>